<feature type="transmembrane region" description="Helical" evidence="5">
    <location>
        <begin position="61"/>
        <end position="85"/>
    </location>
</feature>
<dbReference type="GO" id="GO:0050136">
    <property type="term" value="F:NADH dehydrogenase (quinone) (non-electrogenic) activity"/>
    <property type="evidence" value="ECO:0007669"/>
    <property type="project" value="UniProtKB-UniRule"/>
</dbReference>
<organism evidence="6 7">
    <name type="scientific">Cellulomonas fimi</name>
    <dbReference type="NCBI Taxonomy" id="1708"/>
    <lineage>
        <taxon>Bacteria</taxon>
        <taxon>Bacillati</taxon>
        <taxon>Actinomycetota</taxon>
        <taxon>Actinomycetes</taxon>
        <taxon>Micrococcales</taxon>
        <taxon>Cellulomonadaceae</taxon>
        <taxon>Cellulomonas</taxon>
    </lineage>
</organism>
<dbReference type="HAMAP" id="MF_01456">
    <property type="entry name" value="NDH1_NuoK"/>
    <property type="match status" value="1"/>
</dbReference>
<comment type="similarity">
    <text evidence="5">Belongs to the complex I subunit 4L family.</text>
</comment>
<keyword evidence="3 5" id="KW-1133">Transmembrane helix</keyword>
<keyword evidence="7" id="KW-1185">Reference proteome</keyword>
<keyword evidence="5" id="KW-0520">NAD</keyword>
<dbReference type="GO" id="GO:0005886">
    <property type="term" value="C:plasma membrane"/>
    <property type="evidence" value="ECO:0007669"/>
    <property type="project" value="UniProtKB-SubCell"/>
</dbReference>
<sequence length="101" mass="10651">MVLQLLLTVAAALIGVGVFGALSQQSIVMVMMGIELIVNGVLVAAASAWFFLAPERPDGQVLVVVALVVMAVEMVMGFAATIAIYRARKVDMVDMATELRG</sequence>
<gene>
    <name evidence="5" type="primary">nuoK</name>
    <name evidence="6" type="ORF">HIR71_07200</name>
</gene>
<comment type="caution">
    <text evidence="6">The sequence shown here is derived from an EMBL/GenBank/DDBJ whole genome shotgun (WGS) entry which is preliminary data.</text>
</comment>
<comment type="function">
    <text evidence="5">NDH-1 shuttles electrons from NADH, via FMN and iron-sulfur (Fe-S) centers, to quinones in the respiratory chain. The immediate electron acceptor for the enzyme in this species is believed to be a menaquinone. Couples the redox reaction to proton translocation (for every two electrons transferred, four hydrogen ions are translocated across the cytoplasmic membrane), and thus conserves the redox energy in a proton gradient.</text>
</comment>
<feature type="transmembrane region" description="Helical" evidence="5">
    <location>
        <begin position="30"/>
        <end position="52"/>
    </location>
</feature>
<evidence type="ECO:0000256" key="5">
    <source>
        <dbReference type="HAMAP-Rule" id="MF_01456"/>
    </source>
</evidence>
<comment type="catalytic activity">
    <reaction evidence="5">
        <text>a quinone + NADH + 5 H(+)(in) = a quinol + NAD(+) + 4 H(+)(out)</text>
        <dbReference type="Rhea" id="RHEA:57888"/>
        <dbReference type="ChEBI" id="CHEBI:15378"/>
        <dbReference type="ChEBI" id="CHEBI:24646"/>
        <dbReference type="ChEBI" id="CHEBI:57540"/>
        <dbReference type="ChEBI" id="CHEBI:57945"/>
        <dbReference type="ChEBI" id="CHEBI:132124"/>
    </reaction>
</comment>
<evidence type="ECO:0000256" key="2">
    <source>
        <dbReference type="ARBA" id="ARBA00022692"/>
    </source>
</evidence>
<keyword evidence="5" id="KW-0813">Transport</keyword>
<keyword evidence="4 5" id="KW-0472">Membrane</keyword>
<evidence type="ECO:0000313" key="6">
    <source>
        <dbReference type="EMBL" id="NMR20011.1"/>
    </source>
</evidence>
<dbReference type="Proteomes" id="UP000562124">
    <property type="component" value="Unassembled WGS sequence"/>
</dbReference>
<dbReference type="GO" id="GO:0042773">
    <property type="term" value="P:ATP synthesis coupled electron transport"/>
    <property type="evidence" value="ECO:0007669"/>
    <property type="project" value="InterPro"/>
</dbReference>
<name>A0A7Y0QGD6_CELFI</name>
<evidence type="ECO:0000313" key="7">
    <source>
        <dbReference type="Proteomes" id="UP000562124"/>
    </source>
</evidence>
<protein>
    <recommendedName>
        <fullName evidence="5">NADH-quinone oxidoreductase subunit K</fullName>
        <ecNumber evidence="5">7.1.1.-</ecNumber>
    </recommendedName>
    <alternativeName>
        <fullName evidence="5">NADH dehydrogenase I subunit K</fullName>
    </alternativeName>
    <alternativeName>
        <fullName evidence="5">NDH-1 subunit K</fullName>
    </alternativeName>
</protein>
<comment type="caution">
    <text evidence="5">Lacks conserved residue(s) required for the propagation of feature annotation.</text>
</comment>
<dbReference type="EMBL" id="JABCJJ010000008">
    <property type="protein sequence ID" value="NMR20011.1"/>
    <property type="molecule type" value="Genomic_DNA"/>
</dbReference>
<keyword evidence="5" id="KW-1278">Translocase</keyword>
<comment type="subcellular location">
    <subcellularLocation>
        <location evidence="5">Cell membrane</location>
        <topology evidence="5">Multi-pass membrane protein</topology>
    </subcellularLocation>
    <subcellularLocation>
        <location evidence="1">Membrane</location>
        <topology evidence="1">Multi-pass membrane protein</topology>
    </subcellularLocation>
</comment>
<keyword evidence="2 5" id="KW-0812">Transmembrane</keyword>
<dbReference type="Gene3D" id="1.10.287.3510">
    <property type="match status" value="1"/>
</dbReference>
<keyword evidence="5" id="KW-0874">Quinone</keyword>
<dbReference type="EC" id="7.1.1.-" evidence="5"/>
<reference evidence="6 7" key="1">
    <citation type="submission" date="2020-04" db="EMBL/GenBank/DDBJ databases">
        <title>Sequencing and Assembly of C. fimi.</title>
        <authorList>
            <person name="Ramsey A.R."/>
        </authorList>
    </citation>
    <scope>NUCLEOTIDE SEQUENCE [LARGE SCALE GENOMIC DNA]</scope>
    <source>
        <strain evidence="6 7">SB</strain>
    </source>
</reference>
<dbReference type="GO" id="GO:0048038">
    <property type="term" value="F:quinone binding"/>
    <property type="evidence" value="ECO:0007669"/>
    <property type="project" value="UniProtKB-KW"/>
</dbReference>
<dbReference type="AlphaFoldDB" id="A0A7Y0QGD6"/>
<accession>A0A7Y0QGD6</accession>
<comment type="subunit">
    <text evidence="5">NDH-1 is composed of 14 different subunits. Subunits NuoA, H, J, K, L, M, N constitute the membrane sector of the complex.</text>
</comment>
<proteinExistence type="inferred from homology"/>
<evidence type="ECO:0000256" key="3">
    <source>
        <dbReference type="ARBA" id="ARBA00022989"/>
    </source>
</evidence>
<dbReference type="InterPro" id="IPR001133">
    <property type="entry name" value="NADH_UbQ_OxRdtase_chain4L/K"/>
</dbReference>
<dbReference type="Pfam" id="PF00420">
    <property type="entry name" value="Oxidored_q2"/>
    <property type="match status" value="1"/>
</dbReference>
<keyword evidence="5" id="KW-1003">Cell membrane</keyword>
<dbReference type="InterPro" id="IPR039428">
    <property type="entry name" value="NUOK/Mnh_C1-like"/>
</dbReference>
<evidence type="ECO:0000256" key="4">
    <source>
        <dbReference type="ARBA" id="ARBA00023136"/>
    </source>
</evidence>
<evidence type="ECO:0000256" key="1">
    <source>
        <dbReference type="ARBA" id="ARBA00004141"/>
    </source>
</evidence>